<dbReference type="PANTHER" id="PTHR46888:SF1">
    <property type="entry name" value="RIBONUCLEASE H"/>
    <property type="match status" value="1"/>
</dbReference>
<feature type="domain" description="SCAN box" evidence="2">
    <location>
        <begin position="167"/>
        <end position="248"/>
    </location>
</feature>
<reference evidence="3" key="1">
    <citation type="submission" date="2021-10" db="EMBL/GenBank/DDBJ databases">
        <title>Tropical sea cucumber genome reveals ecological adaptation and Cuvierian tubules defense mechanism.</title>
        <authorList>
            <person name="Chen T."/>
        </authorList>
    </citation>
    <scope>NUCLEOTIDE SEQUENCE</scope>
    <source>
        <strain evidence="3">Nanhai2018</strain>
        <tissue evidence="3">Muscle</tissue>
    </source>
</reference>
<dbReference type="AlphaFoldDB" id="A0A9Q0YCP6"/>
<name>A0A9Q0YCP6_HOLLE</name>
<keyword evidence="4" id="KW-1185">Reference proteome</keyword>
<accession>A0A9Q0YCP6</accession>
<dbReference type="PANTHER" id="PTHR46888">
    <property type="entry name" value="ZINC KNUCKLE DOMAINCONTAINING PROTEIN-RELATED"/>
    <property type="match status" value="1"/>
</dbReference>
<proteinExistence type="predicted"/>
<dbReference type="PROSITE" id="PS50804">
    <property type="entry name" value="SCAN_BOX"/>
    <property type="match status" value="1"/>
</dbReference>
<organism evidence="3 4">
    <name type="scientific">Holothuria leucospilota</name>
    <name type="common">Black long sea cucumber</name>
    <name type="synonym">Mertensiothuria leucospilota</name>
    <dbReference type="NCBI Taxonomy" id="206669"/>
    <lineage>
        <taxon>Eukaryota</taxon>
        <taxon>Metazoa</taxon>
        <taxon>Echinodermata</taxon>
        <taxon>Eleutherozoa</taxon>
        <taxon>Echinozoa</taxon>
        <taxon>Holothuroidea</taxon>
        <taxon>Aspidochirotacea</taxon>
        <taxon>Aspidochirotida</taxon>
        <taxon>Holothuriidae</taxon>
        <taxon>Holothuria</taxon>
    </lineage>
</organism>
<dbReference type="InterPro" id="IPR003309">
    <property type="entry name" value="SCAN_dom"/>
</dbReference>
<dbReference type="EMBL" id="JAIZAY010000022">
    <property type="protein sequence ID" value="KAJ8020233.1"/>
    <property type="molecule type" value="Genomic_DNA"/>
</dbReference>
<dbReference type="InterPro" id="IPR038269">
    <property type="entry name" value="SCAN_sf"/>
</dbReference>
<feature type="region of interest" description="Disordered" evidence="1">
    <location>
        <begin position="1"/>
        <end position="22"/>
    </location>
</feature>
<dbReference type="OrthoDB" id="6077919at2759"/>
<evidence type="ECO:0000259" key="2">
    <source>
        <dbReference type="PROSITE" id="PS50804"/>
    </source>
</evidence>
<dbReference type="Gene3D" id="1.10.4020.10">
    <property type="entry name" value="DNA breaking-rejoining enzymes"/>
    <property type="match status" value="1"/>
</dbReference>
<feature type="compositionally biased region" description="Low complexity" evidence="1">
    <location>
        <begin position="1"/>
        <end position="19"/>
    </location>
</feature>
<dbReference type="Proteomes" id="UP001152320">
    <property type="component" value="Chromosome 22"/>
</dbReference>
<comment type="caution">
    <text evidence="3">The sequence shown here is derived from an EMBL/GenBank/DDBJ whole genome shotgun (WGS) entry which is preliminary data.</text>
</comment>
<dbReference type="Pfam" id="PF02023">
    <property type="entry name" value="SCAN"/>
    <property type="match status" value="1"/>
</dbReference>
<gene>
    <name evidence="3" type="ORF">HOLleu_39768</name>
</gene>
<sequence length="326" mass="37179">MSDTDGPPQGQQQDSSSGTWEVHSDVQALPEGIPLGLPKEIWVEYLCASKRIEKEAKFNLKKLEIEKDLTNAQGNGTQMVNWPHNARFTMLPRLNATDDIDVYFKTFENLAKIYGWPEAEWAAKLAPELTGKARSAYAPLSAEECNDYPTLKRVVLAKYERSAESYRVAFRSRYKRRDEGLRERISDLGPQFDGWLEYAGVQNTDAKGIRELMVNDQALSKLPPDMAIYLKDRNPRTSEELTRMADQFVANRGGPNYWKRKETDQTARKHTSNGKEGSVFIRRLQVLLTKEGDRNVLNVVSLVTFTGIAPTSRLIQIQKRSSRKRH</sequence>
<evidence type="ECO:0000313" key="3">
    <source>
        <dbReference type="EMBL" id="KAJ8020233.1"/>
    </source>
</evidence>
<evidence type="ECO:0000256" key="1">
    <source>
        <dbReference type="SAM" id="MobiDB-lite"/>
    </source>
</evidence>
<evidence type="ECO:0000313" key="4">
    <source>
        <dbReference type="Proteomes" id="UP001152320"/>
    </source>
</evidence>
<dbReference type="SUPFAM" id="SSF47353">
    <property type="entry name" value="Retrovirus capsid dimerization domain-like"/>
    <property type="match status" value="1"/>
</dbReference>
<protein>
    <recommendedName>
        <fullName evidence="2">SCAN box domain-containing protein</fullName>
    </recommendedName>
</protein>